<evidence type="ECO:0000313" key="2">
    <source>
        <dbReference type="EMBL" id="CAE7100139.1"/>
    </source>
</evidence>
<proteinExistence type="predicted"/>
<dbReference type="EMBL" id="CAJNJQ010000788">
    <property type="protein sequence ID" value="CAE7100139.1"/>
    <property type="molecule type" value="Genomic_DNA"/>
</dbReference>
<comment type="caution">
    <text evidence="2">The sequence shown here is derived from an EMBL/GenBank/DDBJ whole genome shotgun (WGS) entry which is preliminary data.</text>
</comment>
<accession>A0A8H3DXL5</accession>
<evidence type="ECO:0000313" key="3">
    <source>
        <dbReference type="Proteomes" id="UP000663827"/>
    </source>
</evidence>
<organism evidence="2 3">
    <name type="scientific">Rhizoctonia solani</name>
    <dbReference type="NCBI Taxonomy" id="456999"/>
    <lineage>
        <taxon>Eukaryota</taxon>
        <taxon>Fungi</taxon>
        <taxon>Dikarya</taxon>
        <taxon>Basidiomycota</taxon>
        <taxon>Agaricomycotina</taxon>
        <taxon>Agaricomycetes</taxon>
        <taxon>Cantharellales</taxon>
        <taxon>Ceratobasidiaceae</taxon>
        <taxon>Rhizoctonia</taxon>
    </lineage>
</organism>
<sequence>MPARRFASPTSPSLRIDSTGRERSLDLKVESLPAGGPNEPRDWPPVPSPTRPAHTTAARSLPPLAALPSRVAYYPHGPNVRPPDPDSTTSAQLSERSEDAEKATGGDSRTRGERDGLRRRWVNPTRTTEARLCIPSHSSPSIRSPDPARAFKTPLTSRERATGWFGNSRRTRRNDGPNLKV</sequence>
<feature type="region of interest" description="Disordered" evidence="1">
    <location>
        <begin position="1"/>
        <end position="181"/>
    </location>
</feature>
<feature type="compositionally biased region" description="Low complexity" evidence="1">
    <location>
        <begin position="135"/>
        <end position="147"/>
    </location>
</feature>
<gene>
    <name evidence="2" type="ORF">RDB_LOCUS39894</name>
</gene>
<feature type="compositionally biased region" description="Basic and acidic residues" evidence="1">
    <location>
        <begin position="95"/>
        <end position="118"/>
    </location>
</feature>
<reference evidence="2" key="1">
    <citation type="submission" date="2021-01" db="EMBL/GenBank/DDBJ databases">
        <authorList>
            <person name="Kaushik A."/>
        </authorList>
    </citation>
    <scope>NUCLEOTIDE SEQUENCE</scope>
    <source>
        <strain evidence="2">AG5</strain>
    </source>
</reference>
<name>A0A8H3DXL5_9AGAM</name>
<feature type="compositionally biased region" description="Basic and acidic residues" evidence="1">
    <location>
        <begin position="18"/>
        <end position="29"/>
    </location>
</feature>
<dbReference type="AlphaFoldDB" id="A0A8H3DXL5"/>
<dbReference type="Proteomes" id="UP000663827">
    <property type="component" value="Unassembled WGS sequence"/>
</dbReference>
<protein>
    <submittedName>
        <fullName evidence="2">Uncharacterized protein</fullName>
    </submittedName>
</protein>
<evidence type="ECO:0000256" key="1">
    <source>
        <dbReference type="SAM" id="MobiDB-lite"/>
    </source>
</evidence>
<feature type="compositionally biased region" description="Low complexity" evidence="1">
    <location>
        <begin position="57"/>
        <end position="70"/>
    </location>
</feature>